<reference evidence="2" key="1">
    <citation type="journal article" date="2023" name="Nat. Plants">
        <title>Single-cell RNA sequencing provides a high-resolution roadmap for understanding the multicellular compartmentation of specialized metabolism.</title>
        <authorList>
            <person name="Sun S."/>
            <person name="Shen X."/>
            <person name="Li Y."/>
            <person name="Li Y."/>
            <person name="Wang S."/>
            <person name="Li R."/>
            <person name="Zhang H."/>
            <person name="Shen G."/>
            <person name="Guo B."/>
            <person name="Wei J."/>
            <person name="Xu J."/>
            <person name="St-Pierre B."/>
            <person name="Chen S."/>
            <person name="Sun C."/>
        </authorList>
    </citation>
    <scope>NUCLEOTIDE SEQUENCE [LARGE SCALE GENOMIC DNA]</scope>
</reference>
<proteinExistence type="predicted"/>
<protein>
    <submittedName>
        <fullName evidence="1">Uncharacterized protein</fullName>
    </submittedName>
</protein>
<dbReference type="Proteomes" id="UP001060085">
    <property type="component" value="Linkage Group LG06"/>
</dbReference>
<accession>A0ACC0AEJ3</accession>
<evidence type="ECO:0000313" key="2">
    <source>
        <dbReference type="Proteomes" id="UP001060085"/>
    </source>
</evidence>
<gene>
    <name evidence="1" type="ORF">M9H77_27397</name>
</gene>
<dbReference type="EMBL" id="CM044706">
    <property type="protein sequence ID" value="KAI5658604.1"/>
    <property type="molecule type" value="Genomic_DNA"/>
</dbReference>
<keyword evidence="2" id="KW-1185">Reference proteome</keyword>
<evidence type="ECO:0000313" key="1">
    <source>
        <dbReference type="EMBL" id="KAI5658604.1"/>
    </source>
</evidence>
<comment type="caution">
    <text evidence="1">The sequence shown here is derived from an EMBL/GenBank/DDBJ whole genome shotgun (WGS) entry which is preliminary data.</text>
</comment>
<organism evidence="1 2">
    <name type="scientific">Catharanthus roseus</name>
    <name type="common">Madagascar periwinkle</name>
    <name type="synonym">Vinca rosea</name>
    <dbReference type="NCBI Taxonomy" id="4058"/>
    <lineage>
        <taxon>Eukaryota</taxon>
        <taxon>Viridiplantae</taxon>
        <taxon>Streptophyta</taxon>
        <taxon>Embryophyta</taxon>
        <taxon>Tracheophyta</taxon>
        <taxon>Spermatophyta</taxon>
        <taxon>Magnoliopsida</taxon>
        <taxon>eudicotyledons</taxon>
        <taxon>Gunneridae</taxon>
        <taxon>Pentapetalae</taxon>
        <taxon>asterids</taxon>
        <taxon>lamiids</taxon>
        <taxon>Gentianales</taxon>
        <taxon>Apocynaceae</taxon>
        <taxon>Rauvolfioideae</taxon>
        <taxon>Vinceae</taxon>
        <taxon>Catharanthinae</taxon>
        <taxon>Catharanthus</taxon>
    </lineage>
</organism>
<name>A0ACC0AEJ3_CATRO</name>
<sequence length="104" mass="12060">MEKYVGKWKKGPKPVEEKSANKGNVNNEDRGKKPRVGVEFSDFKIIGDPGLRKPIDSYPYEIRDELRRRSYWISSSDRAHLICYLKILIKILSFDRGIYPVSDG</sequence>